<evidence type="ECO:0000313" key="2">
    <source>
        <dbReference type="Proteomes" id="UP000034680"/>
    </source>
</evidence>
<evidence type="ECO:0000313" key="1">
    <source>
        <dbReference type="EMBL" id="KKY37597.1"/>
    </source>
</evidence>
<gene>
    <name evidence="1" type="ORF">UCDDA912_g02352</name>
</gene>
<proteinExistence type="predicted"/>
<name>A0A0G2FTU7_9PEZI</name>
<dbReference type="Proteomes" id="UP000034680">
    <property type="component" value="Unassembled WGS sequence"/>
</dbReference>
<dbReference type="OrthoDB" id="5188041at2759"/>
<comment type="caution">
    <text evidence="1">The sequence shown here is derived from an EMBL/GenBank/DDBJ whole genome shotgun (WGS) entry which is preliminary data.</text>
</comment>
<accession>A0A0G2FTU7</accession>
<keyword evidence="2" id="KW-1185">Reference proteome</keyword>
<dbReference type="AlphaFoldDB" id="A0A0G2FTU7"/>
<organism evidence="1 2">
    <name type="scientific">Diaporthe ampelina</name>
    <dbReference type="NCBI Taxonomy" id="1214573"/>
    <lineage>
        <taxon>Eukaryota</taxon>
        <taxon>Fungi</taxon>
        <taxon>Dikarya</taxon>
        <taxon>Ascomycota</taxon>
        <taxon>Pezizomycotina</taxon>
        <taxon>Sordariomycetes</taxon>
        <taxon>Sordariomycetidae</taxon>
        <taxon>Diaporthales</taxon>
        <taxon>Diaporthaceae</taxon>
        <taxon>Diaporthe</taxon>
    </lineage>
</organism>
<reference evidence="1 2" key="2">
    <citation type="submission" date="2015-05" db="EMBL/GenBank/DDBJ databases">
        <authorList>
            <person name="Morales-Cruz A."/>
            <person name="Amrine K.C."/>
            <person name="Cantu D."/>
        </authorList>
    </citation>
    <scope>NUCLEOTIDE SEQUENCE [LARGE SCALE GENOMIC DNA]</scope>
    <source>
        <strain evidence="1">DA912</strain>
    </source>
</reference>
<dbReference type="EMBL" id="LCUC01000081">
    <property type="protein sequence ID" value="KKY37597.1"/>
    <property type="molecule type" value="Genomic_DNA"/>
</dbReference>
<protein>
    <submittedName>
        <fullName evidence="1">Uncharacterized protein</fullName>
    </submittedName>
</protein>
<reference evidence="1 2" key="1">
    <citation type="submission" date="2015-05" db="EMBL/GenBank/DDBJ databases">
        <title>Distinctive expansion of gene families associated with plant cell wall degradation and secondary metabolism in the genomes of grapevine trunk pathogens.</title>
        <authorList>
            <person name="Lawrence D.P."/>
            <person name="Travadon R."/>
            <person name="Rolshausen P.E."/>
            <person name="Baumgartner K."/>
        </authorList>
    </citation>
    <scope>NUCLEOTIDE SEQUENCE [LARGE SCALE GENOMIC DNA]</scope>
    <source>
        <strain evidence="1">DA912</strain>
    </source>
</reference>
<sequence>MTYPSEPGSDVHRSASFWSLPSLVSTPACSEQSLQTQRSKDGQGRLKVLLDYPAHSENTRILEEAAMWRSEKLRVKLSAMAHACREWEGALTKSASVGGCKNQALSEALPAAAGEATKLQKDHDAALEAAAGKISDTMSEHDLTFDIVVSEESGTCEWTMCMSGLLVGKGRADNPNELFTAGFYENEMKSVKVSRYYQTKYCQ</sequence>